<dbReference type="InterPro" id="IPR009057">
    <property type="entry name" value="Homeodomain-like_sf"/>
</dbReference>
<organism evidence="2 3">
    <name type="scientific">Aeromonas phage 2_D05</name>
    <dbReference type="NCBI Taxonomy" id="2588098"/>
    <lineage>
        <taxon>Viruses</taxon>
        <taxon>Duplodnaviria</taxon>
        <taxon>Heunggongvirae</taxon>
        <taxon>Uroviricota</taxon>
        <taxon>Caudoviricetes</taxon>
        <taxon>Kunmingvirus</taxon>
        <taxon>Kunmingvirus kv2D05</taxon>
    </lineage>
</organism>
<dbReference type="Gene3D" id="1.10.10.60">
    <property type="entry name" value="Homeodomain-like"/>
    <property type="match status" value="1"/>
</dbReference>
<dbReference type="Pfam" id="PF02954">
    <property type="entry name" value="HTH_8"/>
    <property type="match status" value="1"/>
</dbReference>
<evidence type="ECO:0000313" key="3">
    <source>
        <dbReference type="Proteomes" id="UP000318122"/>
    </source>
</evidence>
<accession>A0A4Y5TWW4</accession>
<keyword evidence="3" id="KW-1185">Reference proteome</keyword>
<protein>
    <recommendedName>
        <fullName evidence="1">DNA binding HTH domain-containing protein</fullName>
    </recommendedName>
</protein>
<dbReference type="PROSITE" id="PS51257">
    <property type="entry name" value="PROKAR_LIPOPROTEIN"/>
    <property type="match status" value="1"/>
</dbReference>
<dbReference type="InterPro" id="IPR002197">
    <property type="entry name" value="HTH_Fis"/>
</dbReference>
<proteinExistence type="predicted"/>
<dbReference type="Proteomes" id="UP000318122">
    <property type="component" value="Segment"/>
</dbReference>
<evidence type="ECO:0000259" key="1">
    <source>
        <dbReference type="Pfam" id="PF02954"/>
    </source>
</evidence>
<dbReference type="GO" id="GO:0043565">
    <property type="term" value="F:sequence-specific DNA binding"/>
    <property type="evidence" value="ECO:0007669"/>
    <property type="project" value="InterPro"/>
</dbReference>
<gene>
    <name evidence="2" type="ORF">2D05_027</name>
</gene>
<feature type="domain" description="DNA binding HTH" evidence="1">
    <location>
        <begin position="26"/>
        <end position="54"/>
    </location>
</feature>
<sequence length="122" mass="13837">MKKNIEMRLTDGATLNDIKADVMQTAINTALVACHGNQTKASELLGINRWTMRKWLNDASNRTYKLFDRVYLYVGNGTAKEMLTEAYIEAVSQVMQTNNNVTMVAEILKCQRGTVRKYMAKP</sequence>
<dbReference type="EMBL" id="MK804891">
    <property type="protein sequence ID" value="QDB73858.1"/>
    <property type="molecule type" value="Genomic_DNA"/>
</dbReference>
<evidence type="ECO:0000313" key="2">
    <source>
        <dbReference type="EMBL" id="QDB73858.1"/>
    </source>
</evidence>
<dbReference type="SUPFAM" id="SSF46689">
    <property type="entry name" value="Homeodomain-like"/>
    <property type="match status" value="1"/>
</dbReference>
<reference evidence="2 3" key="1">
    <citation type="submission" date="2019-04" db="EMBL/GenBank/DDBJ databases">
        <title>Nine Novel Phages from a Plateau Lake in Southwest China Provide Insights into Aeromonas Phage Diversity.</title>
        <authorList>
            <person name="Xiao W."/>
        </authorList>
    </citation>
    <scope>NUCLEOTIDE SEQUENCE [LARGE SCALE GENOMIC DNA]</scope>
</reference>
<name>A0A4Y5TWW4_9CAUD</name>